<dbReference type="Gene3D" id="3.30.160.60">
    <property type="entry name" value="Classic Zinc Finger"/>
    <property type="match status" value="4"/>
</dbReference>
<evidence type="ECO:0000259" key="17">
    <source>
        <dbReference type="PROSITE" id="PS50157"/>
    </source>
</evidence>
<evidence type="ECO:0000256" key="7">
    <source>
        <dbReference type="ARBA" id="ARBA00022737"/>
    </source>
</evidence>
<dbReference type="SMART" id="SM00431">
    <property type="entry name" value="SCAN"/>
    <property type="match status" value="1"/>
</dbReference>
<dbReference type="SMART" id="SM00349">
    <property type="entry name" value="KRAB"/>
    <property type="match status" value="1"/>
</dbReference>
<dbReference type="PROSITE" id="PS50804">
    <property type="entry name" value="SCAN_BOX"/>
    <property type="match status" value="1"/>
</dbReference>
<evidence type="ECO:0000256" key="6">
    <source>
        <dbReference type="ARBA" id="ARBA00022723"/>
    </source>
</evidence>
<keyword evidence="12" id="KW-0238">DNA-binding</keyword>
<keyword evidence="11" id="KW-0805">Transcription regulation</keyword>
<dbReference type="PROSITE" id="PS50805">
    <property type="entry name" value="KRAB"/>
    <property type="match status" value="1"/>
</dbReference>
<dbReference type="InterPro" id="IPR013087">
    <property type="entry name" value="Znf_C2H2_type"/>
</dbReference>
<feature type="region of interest" description="Disordered" evidence="16">
    <location>
        <begin position="276"/>
        <end position="299"/>
    </location>
</feature>
<dbReference type="InterPro" id="IPR036051">
    <property type="entry name" value="KRAB_dom_sf"/>
</dbReference>
<evidence type="ECO:0000256" key="14">
    <source>
        <dbReference type="ARBA" id="ARBA00023242"/>
    </source>
</evidence>
<keyword evidence="9" id="KW-0862">Zinc</keyword>
<dbReference type="SUPFAM" id="SSF57667">
    <property type="entry name" value="beta-beta-alpha zinc fingers"/>
    <property type="match status" value="2"/>
</dbReference>
<dbReference type="GeneID" id="113431249"/>
<evidence type="ECO:0000259" key="18">
    <source>
        <dbReference type="PROSITE" id="PS50804"/>
    </source>
</evidence>
<dbReference type="Gene3D" id="6.10.140.140">
    <property type="match status" value="1"/>
</dbReference>
<dbReference type="PANTHER" id="PTHR23235">
    <property type="entry name" value="KRUEPPEL-LIKE TRANSCRIPTION FACTOR"/>
    <property type="match status" value="1"/>
</dbReference>
<dbReference type="GO" id="GO:0000981">
    <property type="term" value="F:DNA-binding transcription factor activity, RNA polymerase II-specific"/>
    <property type="evidence" value="ECO:0007669"/>
    <property type="project" value="TreeGrafter"/>
</dbReference>
<dbReference type="SMART" id="SM00355">
    <property type="entry name" value="ZnF_C2H2"/>
    <property type="match status" value="4"/>
</dbReference>
<evidence type="ECO:0000256" key="2">
    <source>
        <dbReference type="ARBA" id="ARBA00004123"/>
    </source>
</evidence>
<keyword evidence="6" id="KW-0479">Metal-binding</keyword>
<gene>
    <name evidence="21" type="primary">LOC113431249</name>
</gene>
<evidence type="ECO:0000256" key="15">
    <source>
        <dbReference type="PROSITE-ProRule" id="PRU00042"/>
    </source>
</evidence>
<dbReference type="InterPro" id="IPR001909">
    <property type="entry name" value="KRAB"/>
</dbReference>
<dbReference type="Pfam" id="PF00096">
    <property type="entry name" value="zf-C2H2"/>
    <property type="match status" value="3"/>
</dbReference>
<organism evidence="20 21">
    <name type="scientific">Notechis scutatus</name>
    <name type="common">mainland tiger snake</name>
    <dbReference type="NCBI Taxonomy" id="8663"/>
    <lineage>
        <taxon>Eukaryota</taxon>
        <taxon>Metazoa</taxon>
        <taxon>Chordata</taxon>
        <taxon>Craniata</taxon>
        <taxon>Vertebrata</taxon>
        <taxon>Euteleostomi</taxon>
        <taxon>Lepidosauria</taxon>
        <taxon>Squamata</taxon>
        <taxon>Bifurcata</taxon>
        <taxon>Unidentata</taxon>
        <taxon>Episquamata</taxon>
        <taxon>Toxicofera</taxon>
        <taxon>Serpentes</taxon>
        <taxon>Colubroidea</taxon>
        <taxon>Elapidae</taxon>
        <taxon>Hydrophiinae</taxon>
        <taxon>Notechis</taxon>
    </lineage>
</organism>
<dbReference type="SUPFAM" id="SSF47353">
    <property type="entry name" value="Retrovirus capsid dimerization domain-like"/>
    <property type="match status" value="1"/>
</dbReference>
<dbReference type="FunFam" id="3.30.160.60:FF:002090">
    <property type="entry name" value="Zinc finger protein 473"/>
    <property type="match status" value="2"/>
</dbReference>
<name>A0A6J1W290_9SAUR</name>
<evidence type="ECO:0000256" key="16">
    <source>
        <dbReference type="SAM" id="MobiDB-lite"/>
    </source>
</evidence>
<evidence type="ECO:0000256" key="12">
    <source>
        <dbReference type="ARBA" id="ARBA00023125"/>
    </source>
</evidence>
<evidence type="ECO:0000256" key="10">
    <source>
        <dbReference type="ARBA" id="ARBA00022843"/>
    </source>
</evidence>
<dbReference type="Pfam" id="PF01352">
    <property type="entry name" value="KRAB"/>
    <property type="match status" value="1"/>
</dbReference>
<dbReference type="Proteomes" id="UP000504612">
    <property type="component" value="Unplaced"/>
</dbReference>
<dbReference type="InterPro" id="IPR036236">
    <property type="entry name" value="Znf_C2H2_sf"/>
</dbReference>
<feature type="domain" description="C2H2-type" evidence="17">
    <location>
        <begin position="463"/>
        <end position="490"/>
    </location>
</feature>
<evidence type="ECO:0000256" key="1">
    <source>
        <dbReference type="ARBA" id="ARBA00003767"/>
    </source>
</evidence>
<evidence type="ECO:0000256" key="3">
    <source>
        <dbReference type="ARBA" id="ARBA00006991"/>
    </source>
</evidence>
<keyword evidence="4" id="KW-1017">Isopeptide bond</keyword>
<accession>A0A6J1W290</accession>
<dbReference type="PROSITE" id="PS50157">
    <property type="entry name" value="ZINC_FINGER_C2H2_2"/>
    <property type="match status" value="4"/>
</dbReference>
<dbReference type="PROSITE" id="PS00028">
    <property type="entry name" value="ZINC_FINGER_C2H2_1"/>
    <property type="match status" value="4"/>
</dbReference>
<feature type="domain" description="KRAB" evidence="19">
    <location>
        <begin position="210"/>
        <end position="300"/>
    </location>
</feature>
<evidence type="ECO:0000259" key="19">
    <source>
        <dbReference type="PROSITE" id="PS50805"/>
    </source>
</evidence>
<dbReference type="RefSeq" id="XP_026549376.1">
    <property type="nucleotide sequence ID" value="XM_026693591.1"/>
</dbReference>
<dbReference type="CDD" id="cd07936">
    <property type="entry name" value="SCAN"/>
    <property type="match status" value="1"/>
</dbReference>
<reference evidence="21" key="1">
    <citation type="submission" date="2025-08" db="UniProtKB">
        <authorList>
            <consortium name="RefSeq"/>
        </authorList>
    </citation>
    <scope>IDENTIFICATION</scope>
</reference>
<comment type="subcellular location">
    <subcellularLocation>
        <location evidence="2">Nucleus</location>
    </subcellularLocation>
</comment>
<dbReference type="Pfam" id="PF02023">
    <property type="entry name" value="SCAN"/>
    <property type="match status" value="1"/>
</dbReference>
<evidence type="ECO:0000256" key="4">
    <source>
        <dbReference type="ARBA" id="ARBA00022499"/>
    </source>
</evidence>
<keyword evidence="10" id="KW-0832">Ubl conjugation</keyword>
<dbReference type="CDD" id="cd07765">
    <property type="entry name" value="KRAB_A-box"/>
    <property type="match status" value="1"/>
</dbReference>
<keyword evidence="14" id="KW-0539">Nucleus</keyword>
<evidence type="ECO:0000256" key="9">
    <source>
        <dbReference type="ARBA" id="ARBA00022833"/>
    </source>
</evidence>
<evidence type="ECO:0000256" key="13">
    <source>
        <dbReference type="ARBA" id="ARBA00023163"/>
    </source>
</evidence>
<dbReference type="PANTHER" id="PTHR23235:SF178">
    <property type="entry name" value="C2H2-TYPE DOMAIN-CONTAINING PROTEIN-RELATED"/>
    <property type="match status" value="1"/>
</dbReference>
<evidence type="ECO:0000313" key="21">
    <source>
        <dbReference type="RefSeq" id="XP_026549376.1"/>
    </source>
</evidence>
<keyword evidence="20" id="KW-1185">Reference proteome</keyword>
<evidence type="ECO:0000256" key="11">
    <source>
        <dbReference type="ARBA" id="ARBA00023015"/>
    </source>
</evidence>
<dbReference type="InterPro" id="IPR038269">
    <property type="entry name" value="SCAN_sf"/>
</dbReference>
<feature type="non-terminal residue" evidence="21">
    <location>
        <position position="519"/>
    </location>
</feature>
<feature type="compositionally biased region" description="Polar residues" evidence="16">
    <location>
        <begin position="287"/>
        <end position="299"/>
    </location>
</feature>
<sequence>MGQKKKMKSQSLASEEISKVPSGVQLGSCGEIWARTGQKILEEKSTLLEVQPWNFRSFQYKENEGPRGLCSQLHSFCSQWLRPEKHTKVQMLDLVVLEQFLALLPLQMESWVWECGAETSSQAVALVEGFLLSQAEEGKEQVELQSFMVEIRDPEGRRHPSSSSQEMFFRRFSQDDPNQDTTRGKNRRKFTVPDGGTETKIETPIQEGLVSFEDVAVYFSEEEWSQLDPDQKALHWEVMLENYRNVASLGDNEQDHKESRESFQEFRRADVMEKPAIQTEFQRQERNPSNNWNKESSSSIEAHVPNFLRQLEKIEKKYIWKGVKLSKDTLEVNEHHPSTSKGQDYKCKDNGKNYCWTFPFSLKNGSLTSHKSLPIGENPEKGTENGISFCERKIFTAQERNQKEKPYRCIDCRRGFHKVASLVRHKLIHTGDAPYKCTECGKGFNKRSNLKSHEMIHTGEKPCKCTECGKTFSHSSALICHQRIHTGEKPYKCTDCGKAFSQSTHLTSHKRIHTGEKPY</sequence>
<dbReference type="Gene3D" id="1.10.4020.10">
    <property type="entry name" value="DNA breaking-rejoining enzymes"/>
    <property type="match status" value="1"/>
</dbReference>
<keyword evidence="8 15" id="KW-0863">Zinc-finger</keyword>
<dbReference type="SUPFAM" id="SSF109640">
    <property type="entry name" value="KRAB domain (Kruppel-associated box)"/>
    <property type="match status" value="1"/>
</dbReference>
<comment type="similarity">
    <text evidence="3">Belongs to the krueppel C2H2-type zinc-finger protein family.</text>
</comment>
<dbReference type="FunFam" id="3.30.160.60:FF:000094">
    <property type="entry name" value="Zinc finger protein 605"/>
    <property type="match status" value="1"/>
</dbReference>
<keyword evidence="5" id="KW-0597">Phosphoprotein</keyword>
<dbReference type="FunFam" id="3.30.160.60:FF:000247">
    <property type="entry name" value="Zinc finger protein 236"/>
    <property type="match status" value="1"/>
</dbReference>
<feature type="domain" description="C2H2-type" evidence="17">
    <location>
        <begin position="407"/>
        <end position="434"/>
    </location>
</feature>
<feature type="domain" description="C2H2-type" evidence="17">
    <location>
        <begin position="435"/>
        <end position="462"/>
    </location>
</feature>
<feature type="region of interest" description="Disordered" evidence="16">
    <location>
        <begin position="170"/>
        <end position="200"/>
    </location>
</feature>
<evidence type="ECO:0000256" key="8">
    <source>
        <dbReference type="ARBA" id="ARBA00022771"/>
    </source>
</evidence>
<proteinExistence type="inferred from homology"/>
<feature type="domain" description="SCAN box" evidence="18">
    <location>
        <begin position="55"/>
        <end position="130"/>
    </location>
</feature>
<dbReference type="GO" id="GO:0000978">
    <property type="term" value="F:RNA polymerase II cis-regulatory region sequence-specific DNA binding"/>
    <property type="evidence" value="ECO:0007669"/>
    <property type="project" value="TreeGrafter"/>
</dbReference>
<keyword evidence="7" id="KW-0677">Repeat</keyword>
<dbReference type="GO" id="GO:0008270">
    <property type="term" value="F:zinc ion binding"/>
    <property type="evidence" value="ECO:0007669"/>
    <property type="project" value="UniProtKB-KW"/>
</dbReference>
<comment type="function">
    <text evidence="1">May be involved in transcriptional regulation.</text>
</comment>
<dbReference type="GO" id="GO:0005634">
    <property type="term" value="C:nucleus"/>
    <property type="evidence" value="ECO:0007669"/>
    <property type="project" value="UniProtKB-SubCell"/>
</dbReference>
<evidence type="ECO:0000313" key="20">
    <source>
        <dbReference type="Proteomes" id="UP000504612"/>
    </source>
</evidence>
<feature type="domain" description="C2H2-type" evidence="17">
    <location>
        <begin position="491"/>
        <end position="518"/>
    </location>
</feature>
<dbReference type="KEGG" id="nss:113431249"/>
<keyword evidence="13" id="KW-0804">Transcription</keyword>
<dbReference type="InterPro" id="IPR003309">
    <property type="entry name" value="SCAN_dom"/>
</dbReference>
<dbReference type="AlphaFoldDB" id="A0A6J1W290"/>
<evidence type="ECO:0000256" key="5">
    <source>
        <dbReference type="ARBA" id="ARBA00022553"/>
    </source>
</evidence>
<protein>
    <submittedName>
        <fullName evidence="21">Zinc finger protein with KRAB and SCAN domains 7-like</fullName>
    </submittedName>
</protein>